<feature type="non-terminal residue" evidence="1">
    <location>
        <position position="1"/>
    </location>
</feature>
<evidence type="ECO:0000313" key="1">
    <source>
        <dbReference type="EMBL" id="GMS86768.1"/>
    </source>
</evidence>
<gene>
    <name evidence="1" type="ORF">PENTCL1PPCAC_8943</name>
</gene>
<feature type="non-terminal residue" evidence="1">
    <location>
        <position position="79"/>
    </location>
</feature>
<proteinExistence type="predicted"/>
<dbReference type="Proteomes" id="UP001432027">
    <property type="component" value="Unassembled WGS sequence"/>
</dbReference>
<comment type="caution">
    <text evidence="1">The sequence shown here is derived from an EMBL/GenBank/DDBJ whole genome shotgun (WGS) entry which is preliminary data.</text>
</comment>
<evidence type="ECO:0000313" key="2">
    <source>
        <dbReference type="Proteomes" id="UP001432027"/>
    </source>
</evidence>
<keyword evidence="2" id="KW-1185">Reference proteome</keyword>
<dbReference type="AlphaFoldDB" id="A0AAV5SXQ2"/>
<reference evidence="1" key="1">
    <citation type="submission" date="2023-10" db="EMBL/GenBank/DDBJ databases">
        <title>Genome assembly of Pristionchus species.</title>
        <authorList>
            <person name="Yoshida K."/>
            <person name="Sommer R.J."/>
        </authorList>
    </citation>
    <scope>NUCLEOTIDE SEQUENCE</scope>
    <source>
        <strain evidence="1">RS0144</strain>
    </source>
</reference>
<sequence>APNTLKVKMMTGRYTDNLLGFDSTGKGLMISTCYSYDLATQLSYCPTYPKYQYGNTGSNCAQAYGNIGWTQTKRTGCSA</sequence>
<organism evidence="1 2">
    <name type="scientific">Pristionchus entomophagus</name>
    <dbReference type="NCBI Taxonomy" id="358040"/>
    <lineage>
        <taxon>Eukaryota</taxon>
        <taxon>Metazoa</taxon>
        <taxon>Ecdysozoa</taxon>
        <taxon>Nematoda</taxon>
        <taxon>Chromadorea</taxon>
        <taxon>Rhabditida</taxon>
        <taxon>Rhabditina</taxon>
        <taxon>Diplogasteromorpha</taxon>
        <taxon>Diplogasteroidea</taxon>
        <taxon>Neodiplogasteridae</taxon>
        <taxon>Pristionchus</taxon>
    </lineage>
</organism>
<dbReference type="EMBL" id="BTSX01000002">
    <property type="protein sequence ID" value="GMS86768.1"/>
    <property type="molecule type" value="Genomic_DNA"/>
</dbReference>
<protein>
    <submittedName>
        <fullName evidence="1">Uncharacterized protein</fullName>
    </submittedName>
</protein>
<name>A0AAV5SXQ2_9BILA</name>
<accession>A0AAV5SXQ2</accession>